<gene>
    <name evidence="1" type="ORF">GPA10_33050</name>
</gene>
<name>A0A6L6X6M3_9ACTN</name>
<accession>A0A6L6X6M3</accession>
<organism evidence="1 2">
    <name type="scientific">Streptomyces typhae</name>
    <dbReference type="NCBI Taxonomy" id="2681492"/>
    <lineage>
        <taxon>Bacteria</taxon>
        <taxon>Bacillati</taxon>
        <taxon>Actinomycetota</taxon>
        <taxon>Actinomycetes</taxon>
        <taxon>Kitasatosporales</taxon>
        <taxon>Streptomycetaceae</taxon>
        <taxon>Streptomyces</taxon>
    </lineage>
</organism>
<keyword evidence="2" id="KW-1185">Reference proteome</keyword>
<proteinExistence type="predicted"/>
<protein>
    <submittedName>
        <fullName evidence="1">Uncharacterized protein</fullName>
    </submittedName>
</protein>
<sequence>MPVPVRVSAGDDGTVLITPAAAADPPGPDFTYADPRGPDFTHAVLDVAGAVLAWPVLGGPVPPTAYVHDAGRAQQWLWALYGERVALAVHERALGRTAADRTALADVAARLGLGHWAARWWPASYTDGIPALEPDVLGVELAALTHRCQQLFDDGGDQPDDRAAELIEDHRAALAPLIQWWHATAHHPAHTARHLETVLTLVDAAADGAGLDGPALRHLRTALGERHPAGAPAGPGAPVDLGALFARHDGYALAAGAPTATGGRVIARGAGANDWRRYPHGYVDAAEDAVSWTARALGARRRIEVEVVAHRAAPAATGTLLVADVRVHGGHRGRVPLARRDDLWAGHADVDLDAEPPTGPGPAGVEVGVLLPGFDPGAASAHAADDRAARDAVRALARQRLATAAQPFPYGEAQSFPYDAAQSFPYGEAPHTAVSTPFLAETAATATAADEDY</sequence>
<dbReference type="AlphaFoldDB" id="A0A6L6X6M3"/>
<dbReference type="EMBL" id="WPNZ01000024">
    <property type="protein sequence ID" value="MVO89452.1"/>
    <property type="molecule type" value="Genomic_DNA"/>
</dbReference>
<evidence type="ECO:0000313" key="1">
    <source>
        <dbReference type="EMBL" id="MVO89452.1"/>
    </source>
</evidence>
<comment type="caution">
    <text evidence="1">The sequence shown here is derived from an EMBL/GenBank/DDBJ whole genome shotgun (WGS) entry which is preliminary data.</text>
</comment>
<evidence type="ECO:0000313" key="2">
    <source>
        <dbReference type="Proteomes" id="UP000483802"/>
    </source>
</evidence>
<dbReference type="Proteomes" id="UP000483802">
    <property type="component" value="Unassembled WGS sequence"/>
</dbReference>
<reference evidence="1 2" key="1">
    <citation type="submission" date="2019-11" db="EMBL/GenBank/DDBJ databases">
        <title>Streptomyces typhae sp. nov., a novel endophytic actinomycete isolated from the root of cattail pollen (Typha angustifolia L.).</title>
        <authorList>
            <person name="Peng C."/>
        </authorList>
    </citation>
    <scope>NUCLEOTIDE SEQUENCE [LARGE SCALE GENOMIC DNA]</scope>
    <source>
        <strain evidence="2">p1417</strain>
    </source>
</reference>